<gene>
    <name evidence="1" type="ORF">RJJ65_32255</name>
</gene>
<dbReference type="EMBL" id="JAVLSF010000036">
    <property type="protein sequence ID" value="MDR9777232.1"/>
    <property type="molecule type" value="Genomic_DNA"/>
</dbReference>
<dbReference type="RefSeq" id="WP_310865792.1">
    <property type="nucleotide sequence ID" value="NZ_JAVLSF010000036.1"/>
</dbReference>
<dbReference type="AlphaFoldDB" id="A0AAJ2GWH2"/>
<evidence type="ECO:0000313" key="1">
    <source>
        <dbReference type="EMBL" id="MDR9777232.1"/>
    </source>
</evidence>
<proteinExistence type="predicted"/>
<comment type="caution">
    <text evidence="1">The sequence shown here is derived from an EMBL/GenBank/DDBJ whole genome shotgun (WGS) entry which is preliminary data.</text>
</comment>
<organism evidence="1 2">
    <name type="scientific">Rhizobium hidalgonense</name>
    <dbReference type="NCBI Taxonomy" id="1538159"/>
    <lineage>
        <taxon>Bacteria</taxon>
        <taxon>Pseudomonadati</taxon>
        <taxon>Pseudomonadota</taxon>
        <taxon>Alphaproteobacteria</taxon>
        <taxon>Hyphomicrobiales</taxon>
        <taxon>Rhizobiaceae</taxon>
        <taxon>Rhizobium/Agrobacterium group</taxon>
        <taxon>Rhizobium</taxon>
    </lineage>
</organism>
<name>A0AAJ2GWH2_9HYPH</name>
<evidence type="ECO:0000313" key="2">
    <source>
        <dbReference type="Proteomes" id="UP001268610"/>
    </source>
</evidence>
<dbReference type="Proteomes" id="UP001268610">
    <property type="component" value="Unassembled WGS sequence"/>
</dbReference>
<accession>A0AAJ2GWH2</accession>
<reference evidence="1" key="1">
    <citation type="submission" date="2023-04" db="EMBL/GenBank/DDBJ databases">
        <title>Genomic characterization of faba bean (Vicia faba) microsymbionts in Mexican soils.</title>
        <authorList>
            <person name="Rivera Orduna F.N."/>
            <person name="Guevara-Luna J."/>
            <person name="Yan J."/>
            <person name="Arroyo-Herrera I."/>
            <person name="Li Y."/>
            <person name="Vasquez-Murrieta M.S."/>
            <person name="Wang E.T."/>
        </authorList>
    </citation>
    <scope>NUCLEOTIDE SEQUENCE</scope>
    <source>
        <strain evidence="1">CH26</strain>
    </source>
</reference>
<protein>
    <submittedName>
        <fullName evidence="1">Uncharacterized protein</fullName>
    </submittedName>
</protein>
<sequence>MTTLCAKEIKAVRKPHCCEQCNRMIAVGEPAHYAFGIWEGEPFGNYVHIECRAAANEYAEMNDLWFEEYPWFQFMDDSEHNHHAWLLEKHPVVAARLNVKAAAA</sequence>